<feature type="compositionally biased region" description="Polar residues" evidence="1">
    <location>
        <begin position="215"/>
        <end position="236"/>
    </location>
</feature>
<feature type="region of interest" description="Disordered" evidence="1">
    <location>
        <begin position="1"/>
        <end position="46"/>
    </location>
</feature>
<feature type="region of interest" description="Disordered" evidence="1">
    <location>
        <begin position="110"/>
        <end position="236"/>
    </location>
</feature>
<keyword evidence="3" id="KW-1185">Reference proteome</keyword>
<name>A0A7R9LW10_9ACAR</name>
<gene>
    <name evidence="2" type="ORF">OSB1V03_LOCUS22180</name>
</gene>
<protein>
    <submittedName>
        <fullName evidence="2">Uncharacterized protein</fullName>
    </submittedName>
</protein>
<proteinExistence type="predicted"/>
<organism evidence="2">
    <name type="scientific">Medioppia subpectinata</name>
    <dbReference type="NCBI Taxonomy" id="1979941"/>
    <lineage>
        <taxon>Eukaryota</taxon>
        <taxon>Metazoa</taxon>
        <taxon>Ecdysozoa</taxon>
        <taxon>Arthropoda</taxon>
        <taxon>Chelicerata</taxon>
        <taxon>Arachnida</taxon>
        <taxon>Acari</taxon>
        <taxon>Acariformes</taxon>
        <taxon>Sarcoptiformes</taxon>
        <taxon>Oribatida</taxon>
        <taxon>Brachypylina</taxon>
        <taxon>Oppioidea</taxon>
        <taxon>Oppiidae</taxon>
        <taxon>Medioppia</taxon>
    </lineage>
</organism>
<dbReference type="Proteomes" id="UP000759131">
    <property type="component" value="Unassembled WGS sequence"/>
</dbReference>
<sequence>MGRLSITEVPLQHHPSITATQSMDVTTPPGSAAPLKPSASTTSTTSVGGVIGRASISDGPLLGTRDGTAFIPDFTVYCMETTTFMKVSRNLYLTAYKASIMERQRRADGSFGAATGSLSGVDGEDDGIMFGTESDVSPRLPPVGLNTTASAKQLSAGKPSPTGSTSASNRGHGGSGGAGVVDGLPPKPDDNIKSNSSNHGLNQKLSDNHSRKSSDSINSIQKTIPILNTKTQFDNN</sequence>
<reference evidence="2" key="1">
    <citation type="submission" date="2020-11" db="EMBL/GenBank/DDBJ databases">
        <authorList>
            <person name="Tran Van P."/>
        </authorList>
    </citation>
    <scope>NUCLEOTIDE SEQUENCE</scope>
</reference>
<dbReference type="EMBL" id="OC900126">
    <property type="protein sequence ID" value="CAD7648960.1"/>
    <property type="molecule type" value="Genomic_DNA"/>
</dbReference>
<feature type="compositionally biased region" description="Polar residues" evidence="1">
    <location>
        <begin position="193"/>
        <end position="205"/>
    </location>
</feature>
<dbReference type="EMBL" id="CAJPIZ010045551">
    <property type="protein sequence ID" value="CAG2122234.1"/>
    <property type="molecule type" value="Genomic_DNA"/>
</dbReference>
<dbReference type="AlphaFoldDB" id="A0A7R9LW10"/>
<feature type="compositionally biased region" description="Gly residues" evidence="1">
    <location>
        <begin position="171"/>
        <end position="180"/>
    </location>
</feature>
<accession>A0A7R9LW10</accession>
<feature type="compositionally biased region" description="Polar residues" evidence="1">
    <location>
        <begin position="15"/>
        <end position="29"/>
    </location>
</feature>
<evidence type="ECO:0000313" key="3">
    <source>
        <dbReference type="Proteomes" id="UP000759131"/>
    </source>
</evidence>
<evidence type="ECO:0000256" key="1">
    <source>
        <dbReference type="SAM" id="MobiDB-lite"/>
    </source>
</evidence>
<evidence type="ECO:0000313" key="2">
    <source>
        <dbReference type="EMBL" id="CAD7648960.1"/>
    </source>
</evidence>